<dbReference type="Gene3D" id="2.30.30.40">
    <property type="entry name" value="SH3 Domains"/>
    <property type="match status" value="2"/>
</dbReference>
<feature type="signal peptide" evidence="5">
    <location>
        <begin position="1"/>
        <end position="31"/>
    </location>
</feature>
<protein>
    <submittedName>
        <fullName evidence="7">Peptidase P60</fullName>
    </submittedName>
</protein>
<keyword evidence="4" id="KW-0788">Thiol protease</keyword>
<dbReference type="InterPro" id="IPR057812">
    <property type="entry name" value="SH3_YKFC_2nd"/>
</dbReference>
<keyword evidence="5" id="KW-0732">Signal</keyword>
<dbReference type="Proteomes" id="UP000606653">
    <property type="component" value="Unassembled WGS sequence"/>
</dbReference>
<evidence type="ECO:0000313" key="7">
    <source>
        <dbReference type="EMBL" id="GGO00880.1"/>
    </source>
</evidence>
<feature type="domain" description="NlpC/P60" evidence="6">
    <location>
        <begin position="216"/>
        <end position="340"/>
    </location>
</feature>
<dbReference type="InterPro" id="IPR000064">
    <property type="entry name" value="NLP_P60_dom"/>
</dbReference>
<keyword evidence="8" id="KW-1185">Reference proteome</keyword>
<comment type="similarity">
    <text evidence="1">Belongs to the peptidase C40 family.</text>
</comment>
<dbReference type="InterPro" id="IPR038765">
    <property type="entry name" value="Papain-like_cys_pep_sf"/>
</dbReference>
<dbReference type="InterPro" id="IPR051202">
    <property type="entry name" value="Peptidase_C40"/>
</dbReference>
<dbReference type="PANTHER" id="PTHR47053:SF3">
    <property type="entry name" value="GAMMA-D-GLUTAMYL-L-LYSINE DIPEPTIDYL-PEPTIDASE"/>
    <property type="match status" value="1"/>
</dbReference>
<sequence length="342" mass="37231">MRKIMHRSILIAVATLLMLMLLPVAPNQASAAASKKQVIAVPAATLWKSPGIHRKLDLPSLGKNVDLRAWTSAMNTTEKRRWLTGKTETQALYGQEVKVLQRKGNWVQVAVVEQSTAKNSQGYPGWMPEVQLAEVSASPAVRVDRKAAAEVVVASKTANLYKTNGSTKLLELSFGTRLPVVSEHKGWIKVDAPRYGYALLRTSDVKLLEAGQTEKQPTGTQLVETGKAFLGLPYLWAGTSAYGFDCSGFTGAIYRYYGILLPRDASEQALAGKSVAKADMQPGDLMFFAYQNGKGKVHHVSMYIGGGKMMHAPKAGKTVEIIPISTASYAKEFAGARRYLNN</sequence>
<keyword evidence="2" id="KW-0645">Protease</keyword>
<comment type="caution">
    <text evidence="7">The sequence shown here is derived from an EMBL/GenBank/DDBJ whole genome shotgun (WGS) entry which is preliminary data.</text>
</comment>
<reference evidence="8" key="1">
    <citation type="journal article" date="2019" name="Int. J. Syst. Evol. Microbiol.">
        <title>The Global Catalogue of Microorganisms (GCM) 10K type strain sequencing project: providing services to taxonomists for standard genome sequencing and annotation.</title>
        <authorList>
            <consortium name="The Broad Institute Genomics Platform"/>
            <consortium name="The Broad Institute Genome Sequencing Center for Infectious Disease"/>
            <person name="Wu L."/>
            <person name="Ma J."/>
        </authorList>
    </citation>
    <scope>NUCLEOTIDE SEQUENCE [LARGE SCALE GENOMIC DNA]</scope>
    <source>
        <strain evidence="8">CGMCC 1.6964</strain>
    </source>
</reference>
<dbReference type="SUPFAM" id="SSF54001">
    <property type="entry name" value="Cysteine proteinases"/>
    <property type="match status" value="1"/>
</dbReference>
<feature type="chain" id="PRO_5045944357" evidence="5">
    <location>
        <begin position="32"/>
        <end position="342"/>
    </location>
</feature>
<gene>
    <name evidence="7" type="ORF">GCM10010969_22580</name>
</gene>
<evidence type="ECO:0000256" key="4">
    <source>
        <dbReference type="ARBA" id="ARBA00022807"/>
    </source>
</evidence>
<keyword evidence="3" id="KW-0378">Hydrolase</keyword>
<dbReference type="Pfam" id="PF23795">
    <property type="entry name" value="SH3_YKFC_2nd"/>
    <property type="match status" value="1"/>
</dbReference>
<dbReference type="Pfam" id="PF00877">
    <property type="entry name" value="NLPC_P60"/>
    <property type="match status" value="1"/>
</dbReference>
<dbReference type="RefSeq" id="WP_018978546.1">
    <property type="nucleotide sequence ID" value="NZ_BMLN01000005.1"/>
</dbReference>
<dbReference type="EMBL" id="BMLN01000005">
    <property type="protein sequence ID" value="GGO00880.1"/>
    <property type="molecule type" value="Genomic_DNA"/>
</dbReference>
<dbReference type="PROSITE" id="PS51935">
    <property type="entry name" value="NLPC_P60"/>
    <property type="match status" value="1"/>
</dbReference>
<evidence type="ECO:0000256" key="5">
    <source>
        <dbReference type="SAM" id="SignalP"/>
    </source>
</evidence>
<name>A0ABQ2L4Q7_9BACL</name>
<evidence type="ECO:0000256" key="1">
    <source>
        <dbReference type="ARBA" id="ARBA00007074"/>
    </source>
</evidence>
<dbReference type="PANTHER" id="PTHR47053">
    <property type="entry name" value="MUREIN DD-ENDOPEPTIDASE MEPH-RELATED"/>
    <property type="match status" value="1"/>
</dbReference>
<evidence type="ECO:0000259" key="6">
    <source>
        <dbReference type="PROSITE" id="PS51935"/>
    </source>
</evidence>
<dbReference type="Gene3D" id="3.90.1720.10">
    <property type="entry name" value="endopeptidase domain like (from Nostoc punctiforme)"/>
    <property type="match status" value="1"/>
</dbReference>
<evidence type="ECO:0000313" key="8">
    <source>
        <dbReference type="Proteomes" id="UP000606653"/>
    </source>
</evidence>
<proteinExistence type="inferred from homology"/>
<evidence type="ECO:0000256" key="2">
    <source>
        <dbReference type="ARBA" id="ARBA00022670"/>
    </source>
</evidence>
<accession>A0ABQ2L4Q7</accession>
<organism evidence="7 8">
    <name type="scientific">Saccharibacillus kuerlensis</name>
    <dbReference type="NCBI Taxonomy" id="459527"/>
    <lineage>
        <taxon>Bacteria</taxon>
        <taxon>Bacillati</taxon>
        <taxon>Bacillota</taxon>
        <taxon>Bacilli</taxon>
        <taxon>Bacillales</taxon>
        <taxon>Paenibacillaceae</taxon>
        <taxon>Saccharibacillus</taxon>
    </lineage>
</organism>
<evidence type="ECO:0000256" key="3">
    <source>
        <dbReference type="ARBA" id="ARBA00022801"/>
    </source>
</evidence>